<sequence>MATGDIWPDFYWGEGQSLTSPSNRAHTTALVGQFHLQEANDEGSCKPATTPFHSTPSKEVRSRTAGTGGDVSGGTPNWKAGGSGAAFSPAVAGDEREGEQPSLSSASFDSAAHLARDHSGPLSPVRAWHRSPRPPRVAPETPQTPAFPRTSRRRAASPPSASAVPRTPPGADSGRPAGLSAFQGFNSSPLRSPRSVPPLPPSSASSGLGCL</sequence>
<organism evidence="2 3">
    <name type="scientific">Conger conger</name>
    <name type="common">Conger eel</name>
    <name type="synonym">Muraena conger</name>
    <dbReference type="NCBI Taxonomy" id="82655"/>
    <lineage>
        <taxon>Eukaryota</taxon>
        <taxon>Metazoa</taxon>
        <taxon>Chordata</taxon>
        <taxon>Craniata</taxon>
        <taxon>Vertebrata</taxon>
        <taxon>Euteleostomi</taxon>
        <taxon>Actinopterygii</taxon>
        <taxon>Neopterygii</taxon>
        <taxon>Teleostei</taxon>
        <taxon>Anguilliformes</taxon>
        <taxon>Congridae</taxon>
        <taxon>Conger</taxon>
    </lineage>
</organism>
<dbReference type="AlphaFoldDB" id="A0A9Q1CXX1"/>
<reference evidence="2" key="1">
    <citation type="journal article" date="2023" name="Science">
        <title>Genome structures resolve the early diversification of teleost fishes.</title>
        <authorList>
            <person name="Parey E."/>
            <person name="Louis A."/>
            <person name="Montfort J."/>
            <person name="Bouchez O."/>
            <person name="Roques C."/>
            <person name="Iampietro C."/>
            <person name="Lluch J."/>
            <person name="Castinel A."/>
            <person name="Donnadieu C."/>
            <person name="Desvignes T."/>
            <person name="Floi Bucao C."/>
            <person name="Jouanno E."/>
            <person name="Wen M."/>
            <person name="Mejri S."/>
            <person name="Dirks R."/>
            <person name="Jansen H."/>
            <person name="Henkel C."/>
            <person name="Chen W.J."/>
            <person name="Zahm M."/>
            <person name="Cabau C."/>
            <person name="Klopp C."/>
            <person name="Thompson A.W."/>
            <person name="Robinson-Rechavi M."/>
            <person name="Braasch I."/>
            <person name="Lecointre G."/>
            <person name="Bobe J."/>
            <person name="Postlethwait J.H."/>
            <person name="Berthelot C."/>
            <person name="Roest Crollius H."/>
            <person name="Guiguen Y."/>
        </authorList>
    </citation>
    <scope>NUCLEOTIDE SEQUENCE</scope>
    <source>
        <strain evidence="2">Concon-B</strain>
    </source>
</reference>
<protein>
    <submittedName>
        <fullName evidence="2">Uncharacterized protein</fullName>
    </submittedName>
</protein>
<evidence type="ECO:0000313" key="3">
    <source>
        <dbReference type="Proteomes" id="UP001152803"/>
    </source>
</evidence>
<evidence type="ECO:0000256" key="1">
    <source>
        <dbReference type="SAM" id="MobiDB-lite"/>
    </source>
</evidence>
<accession>A0A9Q1CXX1</accession>
<evidence type="ECO:0000313" key="2">
    <source>
        <dbReference type="EMBL" id="KAJ8252361.1"/>
    </source>
</evidence>
<keyword evidence="3" id="KW-1185">Reference proteome</keyword>
<feature type="compositionally biased region" description="Low complexity" evidence="1">
    <location>
        <begin position="202"/>
        <end position="211"/>
    </location>
</feature>
<dbReference type="Proteomes" id="UP001152803">
    <property type="component" value="Unassembled WGS sequence"/>
</dbReference>
<name>A0A9Q1CXX1_CONCO</name>
<comment type="caution">
    <text evidence="2">The sequence shown here is derived from an EMBL/GenBank/DDBJ whole genome shotgun (WGS) entry which is preliminary data.</text>
</comment>
<feature type="region of interest" description="Disordered" evidence="1">
    <location>
        <begin position="40"/>
        <end position="211"/>
    </location>
</feature>
<feature type="compositionally biased region" description="Low complexity" evidence="1">
    <location>
        <begin position="156"/>
        <end position="165"/>
    </location>
</feature>
<proteinExistence type="predicted"/>
<dbReference type="EMBL" id="JAFJMO010000017">
    <property type="protein sequence ID" value="KAJ8252361.1"/>
    <property type="molecule type" value="Genomic_DNA"/>
</dbReference>
<gene>
    <name evidence="2" type="ORF">COCON_G00216730</name>
</gene>